<dbReference type="EMBL" id="CAACVI010000012">
    <property type="protein sequence ID" value="VEN73881.1"/>
    <property type="molecule type" value="Genomic_DNA"/>
</dbReference>
<accession>A0A484HHD9</accession>
<proteinExistence type="predicted"/>
<dbReference type="InterPro" id="IPR001539">
    <property type="entry name" value="Peptidase_U32"/>
</dbReference>
<name>A0A484HHD9_9BACT</name>
<dbReference type="Pfam" id="PF01136">
    <property type="entry name" value="Peptidase_U32"/>
    <property type="match status" value="1"/>
</dbReference>
<dbReference type="AlphaFoldDB" id="A0A484HHD9"/>
<gene>
    <name evidence="2" type="ORF">EPICR_20351</name>
</gene>
<protein>
    <submittedName>
        <fullName evidence="2">Peptidase U32</fullName>
    </submittedName>
</protein>
<feature type="region of interest" description="Disordered" evidence="1">
    <location>
        <begin position="369"/>
        <end position="399"/>
    </location>
</feature>
<evidence type="ECO:0000313" key="2">
    <source>
        <dbReference type="EMBL" id="VEN73881.1"/>
    </source>
</evidence>
<sequence>MAPQAPPGLPLILSPAGEKDSFLAALSAGADAIYCGLASFSARMKAKNFSIHELAGLTELAHEKGAGVYVAFNSILKPDELSRAGELIRRLQKEVRPDALIVSDPATPALARRAGFRGEIHLSTLANLSFPAGLAAARENLGVCRAVIPRELGVDEIRDMAAACPRGLDLEVFVHGALCYGVSGRCYWSSYMGGKSGLRGRCVQPCRRLYRQGEAKKRCFSSRDLSLDVLTKVLLEIPRIRAWKIEGRKKGPHYVFCATKAYKILRDSPRDPRAAREAMDLLGRSLGRTGSHYFFLPQRPHNPIDREGETASGLFAGRTKGGPGNVFLKPRFPLFAGDILRAGYEDESFHRIVHVTRYVPKQGRLPLAGAFGKGAGKKGPFKKEQAKKGRAPKKQAPGGPVKSVPVFLVDRREKELAGMIAALEKEIPKIQAPPKPSGAFSLSFPKKKKTTRKILDMAVFRRVSKKTAFPAGFWMPEGGGKALSSLVSRVGKQYGRRGVWWWLPPVIWPAEEKKIREGVGRLLKSGFSGFVLNAPWQTALFPKKRKLHFWAGPFCNLANPLAVQAAADMGFSGAVVSPELAAGDFMALPAQSPIPLGIVLHGNFPLCVSRNLSEDLNPARPFLSPKNEGAWVTKHGESHWVFPNWALDLRARKKALQRAGYVMFVYLNEPVLKGVKMLERPGAWNWDGTLY</sequence>
<reference evidence="2" key="1">
    <citation type="submission" date="2019-01" db="EMBL/GenBank/DDBJ databases">
        <authorList>
            <consortium name="Genoscope - CEA"/>
            <person name="William W."/>
        </authorList>
    </citation>
    <scope>NUCLEOTIDE SEQUENCE</scope>
    <source>
        <strain evidence="2">CR-1</strain>
    </source>
</reference>
<dbReference type="PANTHER" id="PTHR30217:SF10">
    <property type="entry name" value="23S RRNA 5-HYDROXYCYTIDINE C2501 SYNTHASE"/>
    <property type="match status" value="1"/>
</dbReference>
<dbReference type="PANTHER" id="PTHR30217">
    <property type="entry name" value="PEPTIDASE U32 FAMILY"/>
    <property type="match status" value="1"/>
</dbReference>
<evidence type="ECO:0000256" key="1">
    <source>
        <dbReference type="SAM" id="MobiDB-lite"/>
    </source>
</evidence>
<dbReference type="InterPro" id="IPR051454">
    <property type="entry name" value="RNA/ubiquinone_mod_enzymes"/>
</dbReference>
<organism evidence="2">
    <name type="scientific">uncultured Desulfobacteraceae bacterium</name>
    <dbReference type="NCBI Taxonomy" id="218296"/>
    <lineage>
        <taxon>Bacteria</taxon>
        <taxon>Pseudomonadati</taxon>
        <taxon>Thermodesulfobacteriota</taxon>
        <taxon>Desulfobacteria</taxon>
        <taxon>Desulfobacterales</taxon>
        <taxon>Desulfobacteraceae</taxon>
        <taxon>environmental samples</taxon>
    </lineage>
</organism>